<dbReference type="InterPro" id="IPR026387">
    <property type="entry name" value="OMP_w_GlyGly"/>
</dbReference>
<feature type="signal peptide" evidence="1">
    <location>
        <begin position="1"/>
        <end position="21"/>
    </location>
</feature>
<dbReference type="Proteomes" id="UP000536640">
    <property type="component" value="Unassembled WGS sequence"/>
</dbReference>
<organism evidence="2 3">
    <name type="scientific">Zhongshania antarctica</name>
    <dbReference type="NCBI Taxonomy" id="641702"/>
    <lineage>
        <taxon>Bacteria</taxon>
        <taxon>Pseudomonadati</taxon>
        <taxon>Pseudomonadota</taxon>
        <taxon>Gammaproteobacteria</taxon>
        <taxon>Cellvibrionales</taxon>
        <taxon>Spongiibacteraceae</taxon>
        <taxon>Zhongshania</taxon>
    </lineage>
</organism>
<feature type="chain" id="PRO_5032471926" evidence="1">
    <location>
        <begin position="22"/>
        <end position="247"/>
    </location>
</feature>
<gene>
    <name evidence="2" type="ORF">HNQ57_001886</name>
</gene>
<proteinExistence type="predicted"/>
<dbReference type="AlphaFoldDB" id="A0A840R4T2"/>
<reference evidence="2 3" key="1">
    <citation type="submission" date="2020-08" db="EMBL/GenBank/DDBJ databases">
        <title>Genomic Encyclopedia of Type Strains, Phase IV (KMG-IV): sequencing the most valuable type-strain genomes for metagenomic binning, comparative biology and taxonomic classification.</title>
        <authorList>
            <person name="Goeker M."/>
        </authorList>
    </citation>
    <scope>NUCLEOTIDE SEQUENCE [LARGE SCALE GENOMIC DNA]</scope>
    <source>
        <strain evidence="2 3">DSM 25701</strain>
    </source>
</reference>
<protein>
    <submittedName>
        <fullName evidence="2">Outer membrane protein</fullName>
    </submittedName>
</protein>
<dbReference type="RefSeq" id="WP_184462456.1">
    <property type="nucleotide sequence ID" value="NZ_JACHHW010000005.1"/>
</dbReference>
<dbReference type="NCBIfam" id="TIGR04219">
    <property type="entry name" value="OMP_w_GlyGly"/>
    <property type="match status" value="1"/>
</dbReference>
<comment type="caution">
    <text evidence="2">The sequence shown here is derived from an EMBL/GenBank/DDBJ whole genome shotgun (WGS) entry which is preliminary data.</text>
</comment>
<keyword evidence="3" id="KW-1185">Reference proteome</keyword>
<keyword evidence="1" id="KW-0732">Signal</keyword>
<sequence length="247" mass="26917">MQKRLIALAILAASASVSSQADIVGATAGAYMWKQSWDGDVKAGSQSIDMNDDLGYDDETGKSFYVALEHPVPVLPNIRLQHTALDISETNTLNRSFTFDGKGYAATNTVDSTTDLTHTDGTFYYEILDNWVNLDVGLTVRMFDGEVRIKNQTTGDEGSIEIDAPLPMAYVNARFELPLTGLYASALGNVIAYGDNKVTDMTLALGYELGILGLELGYRNFDVQLEDDNEEANVTVDGYFLGVVIDI</sequence>
<dbReference type="EMBL" id="JACHHW010000005">
    <property type="protein sequence ID" value="MBB5187608.1"/>
    <property type="molecule type" value="Genomic_DNA"/>
</dbReference>
<evidence type="ECO:0000313" key="2">
    <source>
        <dbReference type="EMBL" id="MBB5187608.1"/>
    </source>
</evidence>
<evidence type="ECO:0000313" key="3">
    <source>
        <dbReference type="Proteomes" id="UP000536640"/>
    </source>
</evidence>
<name>A0A840R4T2_9GAMM</name>
<evidence type="ECO:0000256" key="1">
    <source>
        <dbReference type="SAM" id="SignalP"/>
    </source>
</evidence>
<accession>A0A840R4T2</accession>